<organism evidence="2 3">
    <name type="scientific">Ensete ventricosum</name>
    <name type="common">Abyssinian banana</name>
    <name type="synonym">Musa ensete</name>
    <dbReference type="NCBI Taxonomy" id="4639"/>
    <lineage>
        <taxon>Eukaryota</taxon>
        <taxon>Viridiplantae</taxon>
        <taxon>Streptophyta</taxon>
        <taxon>Embryophyta</taxon>
        <taxon>Tracheophyta</taxon>
        <taxon>Spermatophyta</taxon>
        <taxon>Magnoliopsida</taxon>
        <taxon>Liliopsida</taxon>
        <taxon>Zingiberales</taxon>
        <taxon>Musaceae</taxon>
        <taxon>Ensete</taxon>
    </lineage>
</organism>
<feature type="region of interest" description="Disordered" evidence="1">
    <location>
        <begin position="1"/>
        <end position="45"/>
    </location>
</feature>
<reference evidence="2 3" key="1">
    <citation type="journal article" date="2014" name="Agronomy (Basel)">
        <title>A Draft Genome Sequence for Ensete ventricosum, the Drought-Tolerant Tree Against Hunger.</title>
        <authorList>
            <person name="Harrison J."/>
            <person name="Moore K.A."/>
            <person name="Paszkiewicz K."/>
            <person name="Jones T."/>
            <person name="Grant M."/>
            <person name="Ambacheew D."/>
            <person name="Muzemil S."/>
            <person name="Studholme D.J."/>
        </authorList>
    </citation>
    <scope>NUCLEOTIDE SEQUENCE [LARGE SCALE GENOMIC DNA]</scope>
</reference>
<proteinExistence type="predicted"/>
<sequence>MHPIGASPRKRKMEDYWSLRTDGRGDGSPSEGRSENKASMQRRLPDLAVRRLKDLVLVEEKTSEELERMK</sequence>
<dbReference type="AlphaFoldDB" id="A0A427A3T1"/>
<name>A0A427A3T1_ENSVE</name>
<protein>
    <submittedName>
        <fullName evidence="2">Uncharacterized protein</fullName>
    </submittedName>
</protein>
<comment type="caution">
    <text evidence="2">The sequence shown here is derived from an EMBL/GenBank/DDBJ whole genome shotgun (WGS) entry which is preliminary data.</text>
</comment>
<dbReference type="Proteomes" id="UP000287651">
    <property type="component" value="Unassembled WGS sequence"/>
</dbReference>
<evidence type="ECO:0000313" key="3">
    <source>
        <dbReference type="Proteomes" id="UP000287651"/>
    </source>
</evidence>
<evidence type="ECO:0000256" key="1">
    <source>
        <dbReference type="SAM" id="MobiDB-lite"/>
    </source>
</evidence>
<dbReference type="EMBL" id="AMZH03003887">
    <property type="protein sequence ID" value="RRT70843.1"/>
    <property type="molecule type" value="Genomic_DNA"/>
</dbReference>
<gene>
    <name evidence="2" type="ORF">B296_00008865</name>
</gene>
<feature type="compositionally biased region" description="Basic and acidic residues" evidence="1">
    <location>
        <begin position="12"/>
        <end position="25"/>
    </location>
</feature>
<accession>A0A427A3T1</accession>
<evidence type="ECO:0000313" key="2">
    <source>
        <dbReference type="EMBL" id="RRT70843.1"/>
    </source>
</evidence>